<organism evidence="10 11">
    <name type="scientific">Mytilus galloprovincialis</name>
    <name type="common">Mediterranean mussel</name>
    <dbReference type="NCBI Taxonomy" id="29158"/>
    <lineage>
        <taxon>Eukaryota</taxon>
        <taxon>Metazoa</taxon>
        <taxon>Spiralia</taxon>
        <taxon>Lophotrochozoa</taxon>
        <taxon>Mollusca</taxon>
        <taxon>Bivalvia</taxon>
        <taxon>Autobranchia</taxon>
        <taxon>Pteriomorphia</taxon>
        <taxon>Mytilida</taxon>
        <taxon>Mytiloidea</taxon>
        <taxon>Mytilidae</taxon>
        <taxon>Mytilinae</taxon>
        <taxon>Mytilus</taxon>
    </lineage>
</organism>
<evidence type="ECO:0000256" key="8">
    <source>
        <dbReference type="PROSITE-ProRule" id="PRU00042"/>
    </source>
</evidence>
<dbReference type="AlphaFoldDB" id="A0A8B6CD79"/>
<gene>
    <name evidence="10" type="ORF">MGAL_10B092531</name>
</gene>
<dbReference type="InterPro" id="IPR013087">
    <property type="entry name" value="Znf_C2H2_type"/>
</dbReference>
<dbReference type="GO" id="GO:0009968">
    <property type="term" value="P:negative regulation of signal transduction"/>
    <property type="evidence" value="ECO:0007669"/>
    <property type="project" value="UniProtKB-ARBA"/>
</dbReference>
<protein>
    <submittedName>
        <fullName evidence="10">Ovo</fullName>
    </submittedName>
</protein>
<comment type="similarity">
    <text evidence="2">Belongs to the krueppel C2H2-type zinc-finger protein family.</text>
</comment>
<dbReference type="Proteomes" id="UP000596742">
    <property type="component" value="Unassembled WGS sequence"/>
</dbReference>
<dbReference type="GO" id="GO:0010837">
    <property type="term" value="P:regulation of keratinocyte proliferation"/>
    <property type="evidence" value="ECO:0007669"/>
    <property type="project" value="UniProtKB-ARBA"/>
</dbReference>
<dbReference type="Pfam" id="PF13894">
    <property type="entry name" value="zf-C2H2_4"/>
    <property type="match status" value="1"/>
</dbReference>
<reference evidence="10" key="1">
    <citation type="submission" date="2018-11" db="EMBL/GenBank/DDBJ databases">
        <authorList>
            <person name="Alioto T."/>
            <person name="Alioto T."/>
        </authorList>
    </citation>
    <scope>NUCLEOTIDE SEQUENCE</scope>
</reference>
<dbReference type="SUPFAM" id="SSF57667">
    <property type="entry name" value="beta-beta-alpha zinc fingers"/>
    <property type="match status" value="2"/>
</dbReference>
<accession>A0A8B6CD79</accession>
<dbReference type="GO" id="GO:0045892">
    <property type="term" value="P:negative regulation of DNA-templated transcription"/>
    <property type="evidence" value="ECO:0007669"/>
    <property type="project" value="UniProtKB-ARBA"/>
</dbReference>
<dbReference type="PROSITE" id="PS00028">
    <property type="entry name" value="ZINC_FINGER_C2H2_1"/>
    <property type="match status" value="3"/>
</dbReference>
<dbReference type="Pfam" id="PF00096">
    <property type="entry name" value="zf-C2H2"/>
    <property type="match status" value="1"/>
</dbReference>
<keyword evidence="6" id="KW-0862">Zinc</keyword>
<dbReference type="GO" id="GO:0000981">
    <property type="term" value="F:DNA-binding transcription factor activity, RNA polymerase II-specific"/>
    <property type="evidence" value="ECO:0007669"/>
    <property type="project" value="TreeGrafter"/>
</dbReference>
<evidence type="ECO:0000313" key="10">
    <source>
        <dbReference type="EMBL" id="VDI03468.1"/>
    </source>
</evidence>
<dbReference type="GO" id="GO:0008270">
    <property type="term" value="F:zinc ion binding"/>
    <property type="evidence" value="ECO:0007669"/>
    <property type="project" value="UniProtKB-KW"/>
</dbReference>
<dbReference type="SMART" id="SM00355">
    <property type="entry name" value="ZnF_C2H2"/>
    <property type="match status" value="4"/>
</dbReference>
<keyword evidence="7" id="KW-0539">Nucleus</keyword>
<feature type="domain" description="C2H2-type" evidence="9">
    <location>
        <begin position="292"/>
        <end position="315"/>
    </location>
</feature>
<dbReference type="PANTHER" id="PTHR10032">
    <property type="entry name" value="ZINC FINGER PROTEIN WITH KRAB AND SCAN DOMAINS"/>
    <property type="match status" value="1"/>
</dbReference>
<dbReference type="InterPro" id="IPR036236">
    <property type="entry name" value="Znf_C2H2_sf"/>
</dbReference>
<name>A0A8B6CD79_MYTGA</name>
<comment type="subcellular location">
    <subcellularLocation>
        <location evidence="1">Nucleus</location>
    </subcellularLocation>
</comment>
<keyword evidence="4" id="KW-0677">Repeat</keyword>
<dbReference type="FunFam" id="3.30.160.60:FF:000452">
    <property type="entry name" value="Transcription factor Ovo-like 2"/>
    <property type="match status" value="1"/>
</dbReference>
<dbReference type="PROSITE" id="PS50157">
    <property type="entry name" value="ZINC_FINGER_C2H2_2"/>
    <property type="match status" value="3"/>
</dbReference>
<evidence type="ECO:0000259" key="9">
    <source>
        <dbReference type="PROSITE" id="PS50157"/>
    </source>
</evidence>
<dbReference type="GO" id="GO:0005634">
    <property type="term" value="C:nucleus"/>
    <property type="evidence" value="ECO:0007669"/>
    <property type="project" value="UniProtKB-SubCell"/>
</dbReference>
<dbReference type="GO" id="GO:0000978">
    <property type="term" value="F:RNA polymerase II cis-regulatory region sequence-specific DNA binding"/>
    <property type="evidence" value="ECO:0007669"/>
    <property type="project" value="TreeGrafter"/>
</dbReference>
<keyword evidence="3" id="KW-0479">Metal-binding</keyword>
<dbReference type="EMBL" id="UYJE01001604">
    <property type="protein sequence ID" value="VDI03468.1"/>
    <property type="molecule type" value="Genomic_DNA"/>
</dbReference>
<dbReference type="FunFam" id="3.30.160.60:FF:001250">
    <property type="entry name" value="putative transcription factor ovo-like protein 3"/>
    <property type="match status" value="1"/>
</dbReference>
<evidence type="ECO:0000256" key="5">
    <source>
        <dbReference type="ARBA" id="ARBA00022771"/>
    </source>
</evidence>
<evidence type="ECO:0000256" key="7">
    <source>
        <dbReference type="ARBA" id="ARBA00023242"/>
    </source>
</evidence>
<dbReference type="OrthoDB" id="6508643at2759"/>
<evidence type="ECO:0000256" key="3">
    <source>
        <dbReference type="ARBA" id="ARBA00022723"/>
    </source>
</evidence>
<evidence type="ECO:0000256" key="2">
    <source>
        <dbReference type="ARBA" id="ARBA00006991"/>
    </source>
</evidence>
<dbReference type="InterPro" id="IPR027756">
    <property type="entry name" value="Ovo-like"/>
</dbReference>
<feature type="domain" description="C2H2-type" evidence="9">
    <location>
        <begin position="236"/>
        <end position="263"/>
    </location>
</feature>
<proteinExistence type="inferred from homology"/>
<dbReference type="GO" id="GO:0051241">
    <property type="term" value="P:negative regulation of multicellular organismal process"/>
    <property type="evidence" value="ECO:0007669"/>
    <property type="project" value="UniProtKB-ARBA"/>
</dbReference>
<sequence>MPKSFLIKKYNKRNRSLCSAKLQTFGDEDKAEDITLNVAVSSQDDLNLRNSVIKDVCSDIAPTPELDEFQQRTISEENGGYECSTECQSVVLKQQDMPTRKKPERQRMFLPLIPDSDLYHFVQHPPKMNIYSPVSPLSIFPFRQHELCSPMSTSPMSPSSIPSPCSDVSMEYNSLSNRLTPDICTDALCRKTDIDLKILPGVELVNGGYGIKNPLLAHVPQDLTTGHVKQTEDNKYICRMCNKEFSLQRLLNRHLKCHSEVKRFLCTFCGKGFNDTFDLKRHTRTHTGVRPYKCDRCGKAFTQRCSLESHGKKVHGVSFTFVHKQRRRKLYVCEDCGNAESDPGLHYLHLKKFHPHNPVLMKFYDKRQFKFDADLQSNGTRCYEQSMD</sequence>
<evidence type="ECO:0000313" key="11">
    <source>
        <dbReference type="Proteomes" id="UP000596742"/>
    </source>
</evidence>
<comment type="caution">
    <text evidence="10">The sequence shown here is derived from an EMBL/GenBank/DDBJ whole genome shotgun (WGS) entry which is preliminary data.</text>
</comment>
<evidence type="ECO:0000256" key="6">
    <source>
        <dbReference type="ARBA" id="ARBA00022833"/>
    </source>
</evidence>
<evidence type="ECO:0000256" key="4">
    <source>
        <dbReference type="ARBA" id="ARBA00022737"/>
    </source>
</evidence>
<dbReference type="GO" id="GO:0045596">
    <property type="term" value="P:negative regulation of cell differentiation"/>
    <property type="evidence" value="ECO:0007669"/>
    <property type="project" value="UniProtKB-ARBA"/>
</dbReference>
<keyword evidence="11" id="KW-1185">Reference proteome</keyword>
<feature type="domain" description="C2H2-type" evidence="9">
    <location>
        <begin position="264"/>
        <end position="291"/>
    </location>
</feature>
<dbReference type="GO" id="GO:0009913">
    <property type="term" value="P:epidermal cell differentiation"/>
    <property type="evidence" value="ECO:0007669"/>
    <property type="project" value="TreeGrafter"/>
</dbReference>
<dbReference type="Gene3D" id="3.30.160.60">
    <property type="entry name" value="Classic Zinc Finger"/>
    <property type="match status" value="2"/>
</dbReference>
<evidence type="ECO:0000256" key="1">
    <source>
        <dbReference type="ARBA" id="ARBA00004123"/>
    </source>
</evidence>
<dbReference type="PANTHER" id="PTHR10032:SF271">
    <property type="entry name" value="RH12261P-RELATED"/>
    <property type="match status" value="1"/>
</dbReference>
<keyword evidence="5 8" id="KW-0863">Zinc-finger</keyword>